<dbReference type="Proteomes" id="UP000317369">
    <property type="component" value="Chromosome"/>
</dbReference>
<protein>
    <submittedName>
        <fullName evidence="3">Uncharacterized protein</fullName>
    </submittedName>
</protein>
<evidence type="ECO:0000313" key="4">
    <source>
        <dbReference type="Proteomes" id="UP000317369"/>
    </source>
</evidence>
<dbReference type="AlphaFoldDB" id="A0A517YW79"/>
<accession>A0A517YW79</accession>
<feature type="transmembrane region" description="Helical" evidence="2">
    <location>
        <begin position="275"/>
        <end position="297"/>
    </location>
</feature>
<keyword evidence="2" id="KW-1133">Transmembrane helix</keyword>
<reference evidence="3 4" key="1">
    <citation type="submission" date="2019-02" db="EMBL/GenBank/DDBJ databases">
        <title>Deep-cultivation of Planctomycetes and their phenomic and genomic characterization uncovers novel biology.</title>
        <authorList>
            <person name="Wiegand S."/>
            <person name="Jogler M."/>
            <person name="Boedeker C."/>
            <person name="Pinto D."/>
            <person name="Vollmers J."/>
            <person name="Rivas-Marin E."/>
            <person name="Kohn T."/>
            <person name="Peeters S.H."/>
            <person name="Heuer A."/>
            <person name="Rast P."/>
            <person name="Oberbeckmann S."/>
            <person name="Bunk B."/>
            <person name="Jeske O."/>
            <person name="Meyerdierks A."/>
            <person name="Storesund J.E."/>
            <person name="Kallscheuer N."/>
            <person name="Luecker S."/>
            <person name="Lage O.M."/>
            <person name="Pohl T."/>
            <person name="Merkel B.J."/>
            <person name="Hornburger P."/>
            <person name="Mueller R.-W."/>
            <person name="Bruemmer F."/>
            <person name="Labrenz M."/>
            <person name="Spormann A.M."/>
            <person name="Op den Camp H."/>
            <person name="Overmann J."/>
            <person name="Amann R."/>
            <person name="Jetten M.S.M."/>
            <person name="Mascher T."/>
            <person name="Medema M.H."/>
            <person name="Devos D.P."/>
            <person name="Kaster A.-K."/>
            <person name="Ovreas L."/>
            <person name="Rohde M."/>
            <person name="Galperin M.Y."/>
            <person name="Jogler C."/>
        </authorList>
    </citation>
    <scope>NUCLEOTIDE SEQUENCE [LARGE SCALE GENOMIC DNA]</scope>
    <source>
        <strain evidence="3 4">KS4</strain>
    </source>
</reference>
<sequence length="298" mass="31776">MYDLNIPDDERGDVLSERKQAAPAHEGKCPACNQKIGDGAVLCIKCGFNLTEGKRLETAVVDEADAEAAKDKQKQEKTNVVRLTEADALIEKGNRAALAQGRDITKKKAGDEAMRVGADAEHRMKEYVIPGVSMVVMLLILGALTPIGWDASGTVNAISDATGWDLPVMMGYGVAYLLKAVFWVGWYIALWVGLIVLNALLSVGIGSIGSAIIKIGALASGVMLMSAVYGSVMHLLTGGLAGAGGIGMVVHIACILSLFYVLCYQFFEMEGKEPLYYFIISVGLPLIVISLIGMFLAM</sequence>
<keyword evidence="4" id="KW-1185">Reference proteome</keyword>
<evidence type="ECO:0000256" key="1">
    <source>
        <dbReference type="SAM" id="MobiDB-lite"/>
    </source>
</evidence>
<gene>
    <name evidence="3" type="ORF">KS4_25460</name>
</gene>
<dbReference type="OrthoDB" id="269673at2"/>
<dbReference type="KEGG" id="pcor:KS4_25460"/>
<evidence type="ECO:0000256" key="2">
    <source>
        <dbReference type="SAM" id="Phobius"/>
    </source>
</evidence>
<keyword evidence="2" id="KW-0472">Membrane</keyword>
<feature type="transmembrane region" description="Helical" evidence="2">
    <location>
        <begin position="180"/>
        <end position="203"/>
    </location>
</feature>
<organism evidence="3 4">
    <name type="scientific">Poriferisphaera corsica</name>
    <dbReference type="NCBI Taxonomy" id="2528020"/>
    <lineage>
        <taxon>Bacteria</taxon>
        <taxon>Pseudomonadati</taxon>
        <taxon>Planctomycetota</taxon>
        <taxon>Phycisphaerae</taxon>
        <taxon>Phycisphaerales</taxon>
        <taxon>Phycisphaeraceae</taxon>
        <taxon>Poriferisphaera</taxon>
    </lineage>
</organism>
<proteinExistence type="predicted"/>
<dbReference type="EMBL" id="CP036425">
    <property type="protein sequence ID" value="QDU34476.1"/>
    <property type="molecule type" value="Genomic_DNA"/>
</dbReference>
<keyword evidence="2" id="KW-0812">Transmembrane</keyword>
<feature type="transmembrane region" description="Helical" evidence="2">
    <location>
        <begin position="242"/>
        <end position="263"/>
    </location>
</feature>
<feature type="transmembrane region" description="Helical" evidence="2">
    <location>
        <begin position="127"/>
        <end position="149"/>
    </location>
</feature>
<evidence type="ECO:0000313" key="3">
    <source>
        <dbReference type="EMBL" id="QDU34476.1"/>
    </source>
</evidence>
<dbReference type="RefSeq" id="WP_145078342.1">
    <property type="nucleotide sequence ID" value="NZ_CP036425.1"/>
</dbReference>
<feature type="region of interest" description="Disordered" evidence="1">
    <location>
        <begin position="1"/>
        <end position="28"/>
    </location>
</feature>
<name>A0A517YW79_9BACT</name>
<feature type="compositionally biased region" description="Basic and acidic residues" evidence="1">
    <location>
        <begin position="8"/>
        <end position="28"/>
    </location>
</feature>